<dbReference type="GO" id="GO:0005615">
    <property type="term" value="C:extracellular space"/>
    <property type="evidence" value="ECO:0007669"/>
    <property type="project" value="TreeGrafter"/>
</dbReference>
<evidence type="ECO:0000256" key="1">
    <source>
        <dbReference type="ARBA" id="ARBA00023157"/>
    </source>
</evidence>
<evidence type="ECO:0000256" key="2">
    <source>
        <dbReference type="ARBA" id="ARBA00023180"/>
    </source>
</evidence>
<dbReference type="CDD" id="cd19941">
    <property type="entry name" value="TIL"/>
    <property type="match status" value="2"/>
</dbReference>
<dbReference type="InterPro" id="IPR014853">
    <property type="entry name" value="VWF/SSPO/ZAN-like_Cys-rich_dom"/>
</dbReference>
<dbReference type="Pfam" id="PF00094">
    <property type="entry name" value="VWD"/>
    <property type="match status" value="2"/>
</dbReference>
<evidence type="ECO:0000256" key="5">
    <source>
        <dbReference type="SAM" id="SignalP"/>
    </source>
</evidence>
<comment type="caution">
    <text evidence="3">Lacks conserved residue(s) required for the propagation of feature annotation.</text>
</comment>
<dbReference type="PANTHER" id="PTHR11339">
    <property type="entry name" value="EXTRACELLULAR MATRIX GLYCOPROTEIN RELATED"/>
    <property type="match status" value="1"/>
</dbReference>
<sequence length="1485" mass="163434">MKVLHILTSLFLFTEGISPNDNTTLPSGKKATVTSSKFLEAEDKDMQDSSKFLKDEGEDKDEQGVFDSSSHTAGHRLRKRSSDMSENLLMSVAESETEAPISSTVTLPNLYKEEEEGECVYNKAFLADGDSVNLTCATCIWICSVMGIQIIRTFDGTLYEGLGPCSYVLVKTESFSVYLNNQRCPENPDAICIKSVEIYLPSLANLKILSNGKLLSSGEETVLPFHINGHITVLRSSSVFMDVATTLGFNLQYDFLGGRLYVILDPQNKDHTRGLCGTFNDNRNDDFLSSSNVMETMANFFTKSWKMNQYCTERDSGQKELDLDSQLTAEDTCTEALGNSVFADCHAMLDTQSFREYCIRSVYNATSQAALCSVLNDYAYHCAQAGLSLTFHASFPECDFGCVGLQVLTADREFTQSDCREFSDDLLKVQSDVMLVEACICPWGTYYDATQDSCVDGELCPCYSQNQAYKIGEIVQFSNGQKCPCKRTMTCSDDITPESIVPQTCREDEELSDCLKGDGMACEPSCQNMHLTDELCPIPCQSGCVCRYGYFRSINGSCVPVNQCPCFHGDDVYKPGDTISQNCNTCTCTEGKFNCTKKACSSMCNAYGVSQFLQFDNVWKKFSTADCEVILSESQADISPAFRVSAVSRRSRQWAGAFTTKTISIQIGGVKVMLMKSNISVSYDDLSSAENQVNIYSAGFYTVVELPVGLTLYYDQHLDIFLHIQPQLQGHVQGMCGDADGKTHSENIMGMVYYAQQFALGKCSGIVPKPPPPSDKHKRYIEERCSLLKSEVFSPCHHLVSVESYYTACVEETKNCQNSESSISFCTAVAAYGRACCRKGVAIDWRTPDICPSPCEYYNRDSGEGPFRFVTLDQLVLTADYNSRQVGLSKSDSVRELDASFMITQSLFKEPSSSNTLISLESVAHPNYFIVENNDGSLRLDKWQASISFRKQATFFWRKNHWRAGYDALESFTSRQYYVSVGQGNSLIMARFMTGNALAMSFKLIVESFGLPSFSICTWRYKVCENPCSPTCQDPYMAKCTLSINVEGCFPHCFPGMVFDEVTHRCVHYKDCIDITVPGESSTPSTTIPAVTTPKIFSPPSPPVIPVVIPPTKITDHVTTNCSDAQCPMRMLCLKSGSVEVETNMTDPCCTEYHCECLSCPSVPVCGPGSSLQKDYDPETQCCPTYDCVVQPSPSECEDVTCPTSDPCSKTGSIQVEVSGSDPCCPDYNCECPSCPSVPNCDPGFILQKDYDPETQCCTIYTCGKSVTINMKLKCNNEVVCSGVTCTPPEPCQQKDAVAVTEPSLDSCCPHYECVPQPSPSECEDVTCPTSDPCSKTGSIQVEVSGSDPCCHDYDCECPLCPSAPDCTPGFILQKDYDPETQCCAAYTCEWKRDECNPVYQEVQLVEGLCTATVKVAVCDGYCHSTSQHNTLWQLVPRCRCCAATATRSADFEVACLDGTSVQLSMQEAVSCGCETCLEGSEGSG</sequence>
<evidence type="ECO:0000259" key="6">
    <source>
        <dbReference type="PROSITE" id="PS01225"/>
    </source>
</evidence>
<dbReference type="InterPro" id="IPR058753">
    <property type="entry name" value="TIL_OTOGL_Mucin"/>
</dbReference>
<evidence type="ECO:0000256" key="4">
    <source>
        <dbReference type="SAM" id="MobiDB-lite"/>
    </source>
</evidence>
<keyword evidence="1" id="KW-1015">Disulfide bond</keyword>
<organism evidence="8 9">
    <name type="scientific">Microcaecilia unicolor</name>
    <dbReference type="NCBI Taxonomy" id="1415580"/>
    <lineage>
        <taxon>Eukaryota</taxon>
        <taxon>Metazoa</taxon>
        <taxon>Chordata</taxon>
        <taxon>Craniata</taxon>
        <taxon>Vertebrata</taxon>
        <taxon>Euteleostomi</taxon>
        <taxon>Amphibia</taxon>
        <taxon>Gymnophiona</taxon>
        <taxon>Siphonopidae</taxon>
        <taxon>Microcaecilia</taxon>
    </lineage>
</organism>
<dbReference type="InParanoid" id="A0A6P7XC61"/>
<dbReference type="Pfam" id="PF08742">
    <property type="entry name" value="C8"/>
    <property type="match status" value="2"/>
</dbReference>
<dbReference type="PROSITE" id="PS01225">
    <property type="entry name" value="CTCK_2"/>
    <property type="match status" value="1"/>
</dbReference>
<dbReference type="InterPro" id="IPR002919">
    <property type="entry name" value="TIL_dom"/>
</dbReference>
<accession>A0A6P7XC61</accession>
<feature type="chain" id="PRO_5028035919" evidence="5">
    <location>
        <begin position="20"/>
        <end position="1485"/>
    </location>
</feature>
<evidence type="ECO:0000256" key="3">
    <source>
        <dbReference type="PROSITE-ProRule" id="PRU00039"/>
    </source>
</evidence>
<dbReference type="GeneID" id="115464607"/>
<dbReference type="SUPFAM" id="SSF110221">
    <property type="entry name" value="AbfB domain"/>
    <property type="match status" value="1"/>
</dbReference>
<evidence type="ECO:0000313" key="9">
    <source>
        <dbReference type="RefSeq" id="XP_030050826.1"/>
    </source>
</evidence>
<proteinExistence type="predicted"/>
<dbReference type="SMART" id="SM00216">
    <property type="entry name" value="VWD"/>
    <property type="match status" value="2"/>
</dbReference>
<feature type="domain" description="VWFD" evidence="7">
    <location>
        <begin position="602"/>
        <end position="773"/>
    </location>
</feature>
<gene>
    <name evidence="9" type="primary">LOC115464607</name>
</gene>
<dbReference type="InterPro" id="IPR006207">
    <property type="entry name" value="Cys_knot_C"/>
</dbReference>
<keyword evidence="8" id="KW-1185">Reference proteome</keyword>
<dbReference type="InterPro" id="IPR036084">
    <property type="entry name" value="Ser_inhib-like_sf"/>
</dbReference>
<dbReference type="Gene3D" id="2.80.10.50">
    <property type="match status" value="1"/>
</dbReference>
<dbReference type="InterPro" id="IPR036195">
    <property type="entry name" value="AbfB_ABD_sf"/>
</dbReference>
<name>A0A6P7XC61_9AMPH</name>
<dbReference type="SMART" id="SM00041">
    <property type="entry name" value="CT"/>
    <property type="match status" value="1"/>
</dbReference>
<protein>
    <submittedName>
        <fullName evidence="9">Otogelin-like protein</fullName>
    </submittedName>
</protein>
<dbReference type="KEGG" id="muo:115464607"/>
<dbReference type="GO" id="GO:0046373">
    <property type="term" value="P:L-arabinose metabolic process"/>
    <property type="evidence" value="ECO:0007669"/>
    <property type="project" value="InterPro"/>
</dbReference>
<dbReference type="InterPro" id="IPR050780">
    <property type="entry name" value="Mucin_vWF_Thrombospondin_sf"/>
</dbReference>
<feature type="signal peptide" evidence="5">
    <location>
        <begin position="1"/>
        <end position="19"/>
    </location>
</feature>
<dbReference type="Pfam" id="PF25962">
    <property type="entry name" value="TIL_OTOGL_Mucin"/>
    <property type="match status" value="1"/>
</dbReference>
<dbReference type="GO" id="GO:0046556">
    <property type="term" value="F:alpha-L-arabinofuranosidase activity"/>
    <property type="evidence" value="ECO:0007669"/>
    <property type="project" value="InterPro"/>
</dbReference>
<keyword evidence="2" id="KW-0325">Glycoprotein</keyword>
<feature type="compositionally biased region" description="Basic and acidic residues" evidence="4">
    <location>
        <begin position="39"/>
        <end position="57"/>
    </location>
</feature>
<dbReference type="CDD" id="cd23398">
    <property type="entry name" value="beta-trefoil_ABD_OTOG-like"/>
    <property type="match status" value="1"/>
</dbReference>
<dbReference type="SMART" id="SM00832">
    <property type="entry name" value="C8"/>
    <property type="match status" value="2"/>
</dbReference>
<feature type="domain" description="CTCK" evidence="6">
    <location>
        <begin position="1396"/>
        <end position="1478"/>
    </location>
</feature>
<dbReference type="SUPFAM" id="SSF57567">
    <property type="entry name" value="Serine protease inhibitors"/>
    <property type="match status" value="1"/>
</dbReference>
<dbReference type="Pfam" id="PF05270">
    <property type="entry name" value="AbfB"/>
    <property type="match status" value="1"/>
</dbReference>
<dbReference type="RefSeq" id="XP_030050826.1">
    <property type="nucleotide sequence ID" value="XM_030194966.1"/>
</dbReference>
<evidence type="ECO:0000313" key="8">
    <source>
        <dbReference type="Proteomes" id="UP000515156"/>
    </source>
</evidence>
<feature type="region of interest" description="Disordered" evidence="4">
    <location>
        <begin position="36"/>
        <end position="80"/>
    </location>
</feature>
<dbReference type="InterPro" id="IPR001846">
    <property type="entry name" value="VWF_type-D"/>
</dbReference>
<feature type="domain" description="VWFD" evidence="7">
    <location>
        <begin position="141"/>
        <end position="312"/>
    </location>
</feature>
<dbReference type="PROSITE" id="PS01185">
    <property type="entry name" value="CTCK_1"/>
    <property type="match status" value="1"/>
</dbReference>
<evidence type="ECO:0000259" key="7">
    <source>
        <dbReference type="PROSITE" id="PS51233"/>
    </source>
</evidence>
<keyword evidence="5" id="KW-0732">Signal</keyword>
<dbReference type="PROSITE" id="PS51233">
    <property type="entry name" value="VWFD"/>
    <property type="match status" value="2"/>
</dbReference>
<dbReference type="Pfam" id="PF01826">
    <property type="entry name" value="TIL"/>
    <property type="match status" value="1"/>
</dbReference>
<dbReference type="Proteomes" id="UP000515156">
    <property type="component" value="Chromosome 3"/>
</dbReference>
<dbReference type="InterPro" id="IPR007934">
    <property type="entry name" value="AbfB_ABD"/>
</dbReference>
<dbReference type="Gene3D" id="2.10.25.10">
    <property type="entry name" value="Laminin"/>
    <property type="match status" value="2"/>
</dbReference>
<reference evidence="9" key="1">
    <citation type="submission" date="2025-08" db="UniProtKB">
        <authorList>
            <consortium name="RefSeq"/>
        </authorList>
    </citation>
    <scope>IDENTIFICATION</scope>
</reference>
<dbReference type="OrthoDB" id="9907360at2759"/>
<dbReference type="PANTHER" id="PTHR11339:SF411">
    <property type="entry name" value="MUCIN-2 ISOFORM X1"/>
    <property type="match status" value="1"/>
</dbReference>
<dbReference type="GO" id="GO:0031012">
    <property type="term" value="C:extracellular matrix"/>
    <property type="evidence" value="ECO:0007669"/>
    <property type="project" value="TreeGrafter"/>
</dbReference>